<keyword evidence="3" id="KW-0378">Hydrolase</keyword>
<dbReference type="PANTHER" id="PTHR31609:SF1">
    <property type="entry name" value="CARBOHYDRATE DEACETYLASE"/>
    <property type="match status" value="1"/>
</dbReference>
<keyword evidence="5" id="KW-0119">Carbohydrate metabolism</keyword>
<dbReference type="GO" id="GO:0046872">
    <property type="term" value="F:metal ion binding"/>
    <property type="evidence" value="ECO:0007669"/>
    <property type="project" value="UniProtKB-KW"/>
</dbReference>
<protein>
    <submittedName>
        <fullName evidence="7">ChbG/HpnK family deacetylase</fullName>
    </submittedName>
</protein>
<proteinExistence type="predicted"/>
<organism evidence="7 8">
    <name type="scientific">Spirosoma arboris</name>
    <dbReference type="NCBI Taxonomy" id="2682092"/>
    <lineage>
        <taxon>Bacteria</taxon>
        <taxon>Pseudomonadati</taxon>
        <taxon>Bacteroidota</taxon>
        <taxon>Cytophagia</taxon>
        <taxon>Cytophagales</taxon>
        <taxon>Cytophagaceae</taxon>
        <taxon>Spirosoma</taxon>
    </lineage>
</organism>
<comment type="caution">
    <text evidence="7">The sequence shown here is derived from an EMBL/GenBank/DDBJ whole genome shotgun (WGS) entry which is preliminary data.</text>
</comment>
<keyword evidence="4" id="KW-0460">Magnesium</keyword>
<sequence>MKRLIYLLSLAIINTAVAQTGPPRLIVRGDDMGYAQGGNEALIKCYKEGIETSIEVLVPSPWFPEAVSLLAENSSVDVGIHLTLSSEWDNIKWRPVSDCPSLKDADGYFYPMIYPNKNYPKRSVVENNWQLADVEKEFRAQIELALKKIPRVSHISGHMGCTGMGDDVKALVKKLAKEYKLDIMPNELGVANASYVGAHATSQEKIESFMKMLESLEAGKTYLFVDHPGLDTPELRAIHHIGYEQVAIDRQGVTDCWTNSKVKAFIKTKGIQLISYKDLAK</sequence>
<dbReference type="InterPro" id="IPR011330">
    <property type="entry name" value="Glyco_hydro/deAcase_b/a-brl"/>
</dbReference>
<evidence type="ECO:0000256" key="3">
    <source>
        <dbReference type="ARBA" id="ARBA00022801"/>
    </source>
</evidence>
<dbReference type="AlphaFoldDB" id="A0A7K1SGD3"/>
<dbReference type="PANTHER" id="PTHR31609">
    <property type="entry name" value="YDJC DEACETYLASE FAMILY MEMBER"/>
    <property type="match status" value="1"/>
</dbReference>
<dbReference type="InterPro" id="IPR006879">
    <property type="entry name" value="YdjC-like"/>
</dbReference>
<evidence type="ECO:0000313" key="8">
    <source>
        <dbReference type="Proteomes" id="UP000436006"/>
    </source>
</evidence>
<dbReference type="Pfam" id="PF04794">
    <property type="entry name" value="YdjC"/>
    <property type="match status" value="1"/>
</dbReference>
<evidence type="ECO:0000256" key="6">
    <source>
        <dbReference type="SAM" id="SignalP"/>
    </source>
</evidence>
<evidence type="ECO:0000313" key="7">
    <source>
        <dbReference type="EMBL" id="MVM32879.1"/>
    </source>
</evidence>
<dbReference type="GO" id="GO:0019213">
    <property type="term" value="F:deacetylase activity"/>
    <property type="evidence" value="ECO:0007669"/>
    <property type="project" value="TreeGrafter"/>
</dbReference>
<evidence type="ECO:0000256" key="1">
    <source>
        <dbReference type="ARBA" id="ARBA00001946"/>
    </source>
</evidence>
<feature type="chain" id="PRO_5029561715" evidence="6">
    <location>
        <begin position="19"/>
        <end position="281"/>
    </location>
</feature>
<evidence type="ECO:0000256" key="5">
    <source>
        <dbReference type="ARBA" id="ARBA00023277"/>
    </source>
</evidence>
<dbReference type="GO" id="GO:0016787">
    <property type="term" value="F:hydrolase activity"/>
    <property type="evidence" value="ECO:0007669"/>
    <property type="project" value="UniProtKB-KW"/>
</dbReference>
<evidence type="ECO:0000256" key="2">
    <source>
        <dbReference type="ARBA" id="ARBA00022723"/>
    </source>
</evidence>
<dbReference type="RefSeq" id="WP_157587604.1">
    <property type="nucleotide sequence ID" value="NZ_WPIN01000009.1"/>
</dbReference>
<dbReference type="SUPFAM" id="SSF88713">
    <property type="entry name" value="Glycoside hydrolase/deacetylase"/>
    <property type="match status" value="1"/>
</dbReference>
<dbReference type="Gene3D" id="3.20.20.370">
    <property type="entry name" value="Glycoside hydrolase/deacetylase"/>
    <property type="match status" value="1"/>
</dbReference>
<gene>
    <name evidence="7" type="ORF">GO755_22760</name>
</gene>
<accession>A0A7K1SGD3</accession>
<keyword evidence="8" id="KW-1185">Reference proteome</keyword>
<reference evidence="7 8" key="1">
    <citation type="submission" date="2019-12" db="EMBL/GenBank/DDBJ databases">
        <title>Spirosoma sp. HMF4905 genome sequencing and assembly.</title>
        <authorList>
            <person name="Kang H."/>
            <person name="Cha I."/>
            <person name="Kim H."/>
            <person name="Joh K."/>
        </authorList>
    </citation>
    <scope>NUCLEOTIDE SEQUENCE [LARGE SCALE GENOMIC DNA]</scope>
    <source>
        <strain evidence="7 8">HMF4905</strain>
    </source>
</reference>
<keyword evidence="6" id="KW-0732">Signal</keyword>
<dbReference type="CDD" id="cd10802">
    <property type="entry name" value="YdjC_TTHB029_like"/>
    <property type="match status" value="1"/>
</dbReference>
<dbReference type="GO" id="GO:0005975">
    <property type="term" value="P:carbohydrate metabolic process"/>
    <property type="evidence" value="ECO:0007669"/>
    <property type="project" value="InterPro"/>
</dbReference>
<dbReference type="Proteomes" id="UP000436006">
    <property type="component" value="Unassembled WGS sequence"/>
</dbReference>
<dbReference type="EMBL" id="WPIN01000009">
    <property type="protein sequence ID" value="MVM32879.1"/>
    <property type="molecule type" value="Genomic_DNA"/>
</dbReference>
<comment type="cofactor">
    <cofactor evidence="1">
        <name>Mg(2+)</name>
        <dbReference type="ChEBI" id="CHEBI:18420"/>
    </cofactor>
</comment>
<evidence type="ECO:0000256" key="4">
    <source>
        <dbReference type="ARBA" id="ARBA00022842"/>
    </source>
</evidence>
<keyword evidence="2" id="KW-0479">Metal-binding</keyword>
<feature type="signal peptide" evidence="6">
    <location>
        <begin position="1"/>
        <end position="18"/>
    </location>
</feature>
<name>A0A7K1SGD3_9BACT</name>